<evidence type="ECO:0000313" key="10">
    <source>
        <dbReference type="Proteomes" id="UP000186168"/>
    </source>
</evidence>
<dbReference type="STRING" id="67365.GCA_001704635_00614"/>
<dbReference type="Gene3D" id="3.40.50.2300">
    <property type="match status" value="1"/>
</dbReference>
<evidence type="ECO:0000256" key="5">
    <source>
        <dbReference type="PROSITE-ProRule" id="PRU00169"/>
    </source>
</evidence>
<evidence type="ECO:0000259" key="7">
    <source>
        <dbReference type="PROSITE" id="PS50043"/>
    </source>
</evidence>
<evidence type="ECO:0000256" key="6">
    <source>
        <dbReference type="SAM" id="MobiDB-lite"/>
    </source>
</evidence>
<sequence>PTPASGPAPATGPRPEPGPAPASASGPRPGSEPAPAPIRLLIVDDDPLVRAGLRLMLGGGSSGIEIVAEASDGAEVAALVDRHRPDVVLMDIRMPTVDGLAATEQLRRREDAPEVVILTTFNADEHVLRALRAGAAGFVLKDTPPAELVAAVRRVAAGEPVLSPVVTAQLIEHVAGSGRDGRRVRAGALLDRLNDREREVAIAVGQGRSNAEISAALFMSVATVKAHVSRILTKLDLNNRVQIALLAHDAGLLD</sequence>
<dbReference type="EMBL" id="ASQP01000053">
    <property type="protein sequence ID" value="OMI40951.1"/>
    <property type="molecule type" value="Genomic_DNA"/>
</dbReference>
<keyword evidence="10" id="KW-1185">Reference proteome</keyword>
<evidence type="ECO:0000256" key="1">
    <source>
        <dbReference type="ARBA" id="ARBA00022553"/>
    </source>
</evidence>
<evidence type="ECO:0000256" key="2">
    <source>
        <dbReference type="ARBA" id="ARBA00023015"/>
    </source>
</evidence>
<feature type="modified residue" description="4-aspartylphosphate" evidence="5">
    <location>
        <position position="91"/>
    </location>
</feature>
<dbReference type="InterPro" id="IPR039420">
    <property type="entry name" value="WalR-like"/>
</dbReference>
<dbReference type="PROSITE" id="PS50110">
    <property type="entry name" value="RESPONSE_REGULATORY"/>
    <property type="match status" value="1"/>
</dbReference>
<organism evidence="9 10">
    <name type="scientific">Streptomyces sparsogenes DSM 40356</name>
    <dbReference type="NCBI Taxonomy" id="1331668"/>
    <lineage>
        <taxon>Bacteria</taxon>
        <taxon>Bacillati</taxon>
        <taxon>Actinomycetota</taxon>
        <taxon>Actinomycetes</taxon>
        <taxon>Kitasatosporales</taxon>
        <taxon>Streptomycetaceae</taxon>
        <taxon>Streptomyces</taxon>
    </lineage>
</organism>
<dbReference type="SMART" id="SM00421">
    <property type="entry name" value="HTH_LUXR"/>
    <property type="match status" value="1"/>
</dbReference>
<dbReference type="Pfam" id="PF00196">
    <property type="entry name" value="GerE"/>
    <property type="match status" value="1"/>
</dbReference>
<dbReference type="PRINTS" id="PR00038">
    <property type="entry name" value="HTHLUXR"/>
</dbReference>
<dbReference type="Pfam" id="PF00072">
    <property type="entry name" value="Response_reg"/>
    <property type="match status" value="1"/>
</dbReference>
<dbReference type="InterPro" id="IPR016032">
    <property type="entry name" value="Sig_transdc_resp-reg_C-effctor"/>
</dbReference>
<dbReference type="SUPFAM" id="SSF46894">
    <property type="entry name" value="C-terminal effector domain of the bipartite response regulators"/>
    <property type="match status" value="1"/>
</dbReference>
<keyword evidence="4" id="KW-0804">Transcription</keyword>
<dbReference type="InterPro" id="IPR000792">
    <property type="entry name" value="Tscrpt_reg_LuxR_C"/>
</dbReference>
<dbReference type="PROSITE" id="PS00622">
    <property type="entry name" value="HTH_LUXR_1"/>
    <property type="match status" value="1"/>
</dbReference>
<dbReference type="GO" id="GO:0003677">
    <property type="term" value="F:DNA binding"/>
    <property type="evidence" value="ECO:0007669"/>
    <property type="project" value="UniProtKB-KW"/>
</dbReference>
<dbReference type="CDD" id="cd06170">
    <property type="entry name" value="LuxR_C_like"/>
    <property type="match status" value="1"/>
</dbReference>
<keyword evidence="2" id="KW-0805">Transcription regulation</keyword>
<dbReference type="GO" id="GO:0000160">
    <property type="term" value="P:phosphorelay signal transduction system"/>
    <property type="evidence" value="ECO:0007669"/>
    <property type="project" value="InterPro"/>
</dbReference>
<dbReference type="PROSITE" id="PS50043">
    <property type="entry name" value="HTH_LUXR_2"/>
    <property type="match status" value="1"/>
</dbReference>
<dbReference type="CDD" id="cd17535">
    <property type="entry name" value="REC_NarL-like"/>
    <property type="match status" value="1"/>
</dbReference>
<feature type="region of interest" description="Disordered" evidence="6">
    <location>
        <begin position="1"/>
        <end position="36"/>
    </location>
</feature>
<gene>
    <name evidence="9" type="ORF">SPAR_03221</name>
</gene>
<feature type="compositionally biased region" description="Pro residues" evidence="6">
    <location>
        <begin position="1"/>
        <end position="20"/>
    </location>
</feature>
<evidence type="ECO:0000256" key="4">
    <source>
        <dbReference type="ARBA" id="ARBA00023163"/>
    </source>
</evidence>
<keyword evidence="1 5" id="KW-0597">Phosphoprotein</keyword>
<evidence type="ECO:0000259" key="8">
    <source>
        <dbReference type="PROSITE" id="PS50110"/>
    </source>
</evidence>
<name>A0A1R1SRK7_9ACTN</name>
<dbReference type="AlphaFoldDB" id="A0A1R1SRK7"/>
<proteinExistence type="predicted"/>
<feature type="domain" description="HTH luxR-type" evidence="7">
    <location>
        <begin position="186"/>
        <end position="251"/>
    </location>
</feature>
<dbReference type="PANTHER" id="PTHR43214">
    <property type="entry name" value="TWO-COMPONENT RESPONSE REGULATOR"/>
    <property type="match status" value="1"/>
</dbReference>
<feature type="non-terminal residue" evidence="9">
    <location>
        <position position="1"/>
    </location>
</feature>
<dbReference type="GO" id="GO:0006355">
    <property type="term" value="P:regulation of DNA-templated transcription"/>
    <property type="evidence" value="ECO:0007669"/>
    <property type="project" value="InterPro"/>
</dbReference>
<comment type="caution">
    <text evidence="9">The sequence shown here is derived from an EMBL/GenBank/DDBJ whole genome shotgun (WGS) entry which is preliminary data.</text>
</comment>
<reference evidence="9 10" key="1">
    <citation type="submission" date="2013-05" db="EMBL/GenBank/DDBJ databases">
        <title>Genome sequence of Streptomyces sparsogenes DSM 40356.</title>
        <authorList>
            <person name="Coyne S."/>
            <person name="Seebeck F.P."/>
        </authorList>
    </citation>
    <scope>NUCLEOTIDE SEQUENCE [LARGE SCALE GENOMIC DNA]</scope>
    <source>
        <strain evidence="9 10">DSM 40356</strain>
    </source>
</reference>
<evidence type="ECO:0000313" key="9">
    <source>
        <dbReference type="EMBL" id="OMI40951.1"/>
    </source>
</evidence>
<dbReference type="InterPro" id="IPR058245">
    <property type="entry name" value="NreC/VraR/RcsB-like_REC"/>
</dbReference>
<dbReference type="SUPFAM" id="SSF52172">
    <property type="entry name" value="CheY-like"/>
    <property type="match status" value="1"/>
</dbReference>
<dbReference type="PANTHER" id="PTHR43214:SF24">
    <property type="entry name" value="TRANSCRIPTIONAL REGULATORY PROTEIN NARL-RELATED"/>
    <property type="match status" value="1"/>
</dbReference>
<evidence type="ECO:0000256" key="3">
    <source>
        <dbReference type="ARBA" id="ARBA00023125"/>
    </source>
</evidence>
<dbReference type="InterPro" id="IPR001789">
    <property type="entry name" value="Sig_transdc_resp-reg_receiver"/>
</dbReference>
<feature type="domain" description="Response regulatory" evidence="8">
    <location>
        <begin position="39"/>
        <end position="156"/>
    </location>
</feature>
<dbReference type="InterPro" id="IPR011006">
    <property type="entry name" value="CheY-like_superfamily"/>
</dbReference>
<dbReference type="SMART" id="SM00448">
    <property type="entry name" value="REC"/>
    <property type="match status" value="1"/>
</dbReference>
<protein>
    <submittedName>
        <fullName evidence="9">Two component LuxR family transcriptional regulator</fullName>
    </submittedName>
</protein>
<dbReference type="Proteomes" id="UP000186168">
    <property type="component" value="Unassembled WGS sequence"/>
</dbReference>
<accession>A0A1R1SRK7</accession>
<keyword evidence="3" id="KW-0238">DNA-binding</keyword>